<gene>
    <name evidence="4" type="ORF">F4557_004426</name>
    <name evidence="3" type="ORF">GCM10009546_37620</name>
</gene>
<dbReference type="Proteomes" id="UP000549343">
    <property type="component" value="Unassembled WGS sequence"/>
</dbReference>
<evidence type="ECO:0000313" key="3">
    <source>
        <dbReference type="EMBL" id="GAA0571332.1"/>
    </source>
</evidence>
<feature type="domain" description="Thiolase N-terminal" evidence="1">
    <location>
        <begin position="5"/>
        <end position="174"/>
    </location>
</feature>
<reference evidence="3" key="4">
    <citation type="submission" date="2023-12" db="EMBL/GenBank/DDBJ databases">
        <authorList>
            <person name="Sun Q."/>
            <person name="Inoue M."/>
        </authorList>
    </citation>
    <scope>NUCLEOTIDE SEQUENCE</scope>
    <source>
        <strain evidence="3">JCM 10667</strain>
    </source>
</reference>
<dbReference type="PANTHER" id="PTHR42870:SF1">
    <property type="entry name" value="NON-SPECIFIC LIPID-TRANSFER PROTEIN-LIKE 2"/>
    <property type="match status" value="1"/>
</dbReference>
<reference evidence="4 5" key="3">
    <citation type="submission" date="2020-08" db="EMBL/GenBank/DDBJ databases">
        <title>Sequencing the genomes of 1000 actinobacteria strains.</title>
        <authorList>
            <person name="Klenk H.-P."/>
        </authorList>
    </citation>
    <scope>NUCLEOTIDE SEQUENCE [LARGE SCALE GENOMIC DNA]</scope>
    <source>
        <strain evidence="4 5">DSM 44772</strain>
    </source>
</reference>
<comment type="caution">
    <text evidence="4">The sequence shown here is derived from an EMBL/GenBank/DDBJ whole genome shotgun (WGS) entry which is preliminary data.</text>
</comment>
<organism evidence="4 5">
    <name type="scientific">Actinomadura livida</name>
    <dbReference type="NCBI Taxonomy" id="79909"/>
    <lineage>
        <taxon>Bacteria</taxon>
        <taxon>Bacillati</taxon>
        <taxon>Actinomycetota</taxon>
        <taxon>Actinomycetes</taxon>
        <taxon>Streptosporangiales</taxon>
        <taxon>Thermomonosporaceae</taxon>
        <taxon>Actinomadura</taxon>
    </lineage>
</organism>
<evidence type="ECO:0000259" key="1">
    <source>
        <dbReference type="Pfam" id="PF00108"/>
    </source>
</evidence>
<dbReference type="InterPro" id="IPR016039">
    <property type="entry name" value="Thiolase-like"/>
</dbReference>
<proteinExistence type="predicted"/>
<reference evidence="3" key="1">
    <citation type="journal article" date="2014" name="Int. J. Syst. Evol. Microbiol.">
        <title>Complete genome of a new Firmicutes species belonging to the dominant human colonic microbiota ('Ruminococcus bicirculans') reveals two chromosomes and a selective capacity to utilize plant glucans.</title>
        <authorList>
            <consortium name="NISC Comparative Sequencing Program"/>
            <person name="Wegmann U."/>
            <person name="Louis P."/>
            <person name="Goesmann A."/>
            <person name="Henrissat B."/>
            <person name="Duncan S.H."/>
            <person name="Flint H.J."/>
        </authorList>
    </citation>
    <scope>NUCLEOTIDE SEQUENCE</scope>
    <source>
        <strain evidence="3">JCM 10667</strain>
    </source>
</reference>
<protein>
    <submittedName>
        <fullName evidence="4">Acetyl-CoA acetyltransferase</fullName>
    </submittedName>
    <submittedName>
        <fullName evidence="3">Thiolase family protein</fullName>
    </submittedName>
</protein>
<dbReference type="GO" id="GO:0016747">
    <property type="term" value="F:acyltransferase activity, transferring groups other than amino-acyl groups"/>
    <property type="evidence" value="ECO:0007669"/>
    <property type="project" value="InterPro"/>
</dbReference>
<evidence type="ECO:0000313" key="5">
    <source>
        <dbReference type="Proteomes" id="UP000549343"/>
    </source>
</evidence>
<keyword evidence="6" id="KW-1185">Reference proteome</keyword>
<dbReference type="Pfam" id="PF22691">
    <property type="entry name" value="Thiolase_C_1"/>
    <property type="match status" value="1"/>
</dbReference>
<feature type="domain" description="Thiolase C-terminal" evidence="2">
    <location>
        <begin position="243"/>
        <end position="379"/>
    </location>
</feature>
<dbReference type="InterPro" id="IPR020616">
    <property type="entry name" value="Thiolase_N"/>
</dbReference>
<accession>A0A7W7IF64</accession>
<keyword evidence="4" id="KW-0808">Transferase</keyword>
<dbReference type="EMBL" id="JACHMV010000001">
    <property type="protein sequence ID" value="MBB4776008.1"/>
    <property type="molecule type" value="Genomic_DNA"/>
</dbReference>
<dbReference type="RefSeq" id="WP_184885659.1">
    <property type="nucleotide sequence ID" value="NZ_BAAAHD010000032.1"/>
</dbReference>
<reference evidence="6" key="2">
    <citation type="journal article" date="2019" name="Int. J. Syst. Evol. Microbiol.">
        <title>The Global Catalogue of Microorganisms (GCM) 10K type strain sequencing project: providing services to taxonomists for standard genome sequencing and annotation.</title>
        <authorList>
            <consortium name="The Broad Institute Genomics Platform"/>
            <consortium name="The Broad Institute Genome Sequencing Center for Infectious Disease"/>
            <person name="Wu L."/>
            <person name="Ma J."/>
        </authorList>
    </citation>
    <scope>NUCLEOTIDE SEQUENCE [LARGE SCALE GENOMIC DNA]</scope>
    <source>
        <strain evidence="6">JCM 10667</strain>
    </source>
</reference>
<dbReference type="InterPro" id="IPR002155">
    <property type="entry name" value="Thiolase"/>
</dbReference>
<dbReference type="PANTHER" id="PTHR42870">
    <property type="entry name" value="ACETYL-COA C-ACETYLTRANSFERASE"/>
    <property type="match status" value="1"/>
</dbReference>
<dbReference type="Gene3D" id="3.40.47.10">
    <property type="match status" value="1"/>
</dbReference>
<dbReference type="Pfam" id="PF00108">
    <property type="entry name" value="Thiolase_N"/>
    <property type="match status" value="1"/>
</dbReference>
<dbReference type="InterPro" id="IPR055140">
    <property type="entry name" value="Thiolase_C_2"/>
</dbReference>
<sequence>MPDVAIIGTGIHRFGRFPGKPALSIAAEAARDALADAGLTWADMQFAVGGSYEVDQPDAVVAELGLTGVQFTNVYNGCATAGSALALARQTIGQGEHEIGLILGVDKHDPGAFTAEPEDYACPPWYGEMGLFLTPKFFGMKINRYMHDHGITHETLAAVAEKNYRNGALNPNAHRRTPLPAEKILGARMVNYPLTQYMFCSPNEGAAALVVCSADVAHRYTDKPVYLRSVATRTRRYGAFEVHTPSASVAADHVPAPTVDAARAAFEAAGVDPADVAIAQLQDTDAGAEVIHLAEVGLCADGEQNELIASGATEIGGRLPVNTDGGLIANGEPVGASGLRQVRELVLQMRGRAGERQVPGEPRVGVAQLYGAPGVAAVSVLST</sequence>
<evidence type="ECO:0000259" key="2">
    <source>
        <dbReference type="Pfam" id="PF22691"/>
    </source>
</evidence>
<dbReference type="SUPFAM" id="SSF53901">
    <property type="entry name" value="Thiolase-like"/>
    <property type="match status" value="2"/>
</dbReference>
<evidence type="ECO:0000313" key="4">
    <source>
        <dbReference type="EMBL" id="MBB4776008.1"/>
    </source>
</evidence>
<dbReference type="CDD" id="cd00829">
    <property type="entry name" value="SCP-x_thiolase"/>
    <property type="match status" value="1"/>
</dbReference>
<evidence type="ECO:0000313" key="6">
    <source>
        <dbReference type="Proteomes" id="UP001501427"/>
    </source>
</evidence>
<dbReference type="EMBL" id="BAAAHD010000032">
    <property type="protein sequence ID" value="GAA0571332.1"/>
    <property type="molecule type" value="Genomic_DNA"/>
</dbReference>
<dbReference type="PIRSF" id="PIRSF000429">
    <property type="entry name" value="Ac-CoA_Ac_transf"/>
    <property type="match status" value="1"/>
</dbReference>
<name>A0A7W7IF64_9ACTN</name>
<dbReference type="Proteomes" id="UP001501427">
    <property type="component" value="Unassembled WGS sequence"/>
</dbReference>
<dbReference type="AlphaFoldDB" id="A0A7W7IF64"/>